<dbReference type="STRING" id="448.Lery_0779"/>
<organism evidence="2 3">
    <name type="scientific">Legionella erythra</name>
    <dbReference type="NCBI Taxonomy" id="448"/>
    <lineage>
        <taxon>Bacteria</taxon>
        <taxon>Pseudomonadati</taxon>
        <taxon>Pseudomonadota</taxon>
        <taxon>Gammaproteobacteria</taxon>
        <taxon>Legionellales</taxon>
        <taxon>Legionellaceae</taxon>
        <taxon>Legionella</taxon>
    </lineage>
</organism>
<feature type="transmembrane region" description="Helical" evidence="1">
    <location>
        <begin position="279"/>
        <end position="300"/>
    </location>
</feature>
<dbReference type="EMBL" id="LNYA01000018">
    <property type="protein sequence ID" value="KTC98615.1"/>
    <property type="molecule type" value="Genomic_DNA"/>
</dbReference>
<feature type="transmembrane region" description="Helical" evidence="1">
    <location>
        <begin position="37"/>
        <end position="55"/>
    </location>
</feature>
<keyword evidence="1" id="KW-0472">Membrane</keyword>
<accession>A0A0W0TSL7</accession>
<feature type="transmembrane region" description="Helical" evidence="1">
    <location>
        <begin position="67"/>
        <end position="91"/>
    </location>
</feature>
<proteinExistence type="predicted"/>
<dbReference type="RefSeq" id="WP_058525948.1">
    <property type="nucleotide sequence ID" value="NZ_CAAAHY010000008.1"/>
</dbReference>
<dbReference type="PATRIC" id="fig|448.7.peg.814"/>
<evidence type="ECO:0000313" key="3">
    <source>
        <dbReference type="Proteomes" id="UP000054773"/>
    </source>
</evidence>
<protein>
    <recommendedName>
        <fullName evidence="4">VUT family protein</fullName>
    </recommendedName>
</protein>
<gene>
    <name evidence="2" type="ORF">Lery_0779</name>
</gene>
<feature type="transmembrane region" description="Helical" evidence="1">
    <location>
        <begin position="392"/>
        <end position="410"/>
    </location>
</feature>
<keyword evidence="1" id="KW-0812">Transmembrane</keyword>
<name>A0A0W0TSL7_LEGER</name>
<feature type="transmembrane region" description="Helical" evidence="1">
    <location>
        <begin position="9"/>
        <end position="31"/>
    </location>
</feature>
<sequence length="429" mass="48172">MTSSQPRHYLILSVAMMTFLPLLINVSFKIISVQGMVFTASSVLCPLVACFYLLVLKGCSITQQRQVLYQSLLALYLFSIGVYLLVNLPSVDYVRDNMAYQIVFEDIPKKFFAATLAFGLSFYIPHLLCCSPHNATFASPRKRLLLALFGGFSFFSLDFFLLFSDPRVPNFNQIYIDSLMIVSGIMFSAGILYLVGLLFGSRLRLLRRAAVPDYLHSPVYHYLLGFSVVITLICLACEYRLVSFNNGWTLPASGILSPFLLIASNVVGEIYDYRANLRLMFVVLLSELTFDILLMTTIILPSPAFFDLNPFYHFIMPRRITATTLALFITLTCNAVLLKNLKESGYGGGNQSLRLLVANSISSSLLCLVNYSLLFAGIYPYEQIFSLALTSWVYKLVMVILGLPLVFWLYRFIIKRQSMAPFGNGAGKA</sequence>
<reference evidence="2 3" key="1">
    <citation type="submission" date="2015-11" db="EMBL/GenBank/DDBJ databases">
        <title>Genomic analysis of 38 Legionella species identifies large and diverse effector repertoires.</title>
        <authorList>
            <person name="Burstein D."/>
            <person name="Amaro F."/>
            <person name="Zusman T."/>
            <person name="Lifshitz Z."/>
            <person name="Cohen O."/>
            <person name="Gilbert J.A."/>
            <person name="Pupko T."/>
            <person name="Shuman H.A."/>
            <person name="Segal G."/>
        </authorList>
    </citation>
    <scope>NUCLEOTIDE SEQUENCE [LARGE SCALE GENOMIC DNA]</scope>
    <source>
        <strain evidence="2 3">SE-32A-C8</strain>
    </source>
</reference>
<feature type="transmembrane region" description="Helical" evidence="1">
    <location>
        <begin position="353"/>
        <end position="380"/>
    </location>
</feature>
<dbReference type="Proteomes" id="UP000054773">
    <property type="component" value="Unassembled WGS sequence"/>
</dbReference>
<evidence type="ECO:0008006" key="4">
    <source>
        <dbReference type="Google" id="ProtNLM"/>
    </source>
</evidence>
<evidence type="ECO:0000313" key="2">
    <source>
        <dbReference type="EMBL" id="KTC98615.1"/>
    </source>
</evidence>
<keyword evidence="3" id="KW-1185">Reference proteome</keyword>
<dbReference type="AlphaFoldDB" id="A0A0W0TSL7"/>
<feature type="transmembrane region" description="Helical" evidence="1">
    <location>
        <begin position="144"/>
        <end position="163"/>
    </location>
</feature>
<feature type="transmembrane region" description="Helical" evidence="1">
    <location>
        <begin position="175"/>
        <end position="199"/>
    </location>
</feature>
<feature type="transmembrane region" description="Helical" evidence="1">
    <location>
        <begin position="320"/>
        <end position="341"/>
    </location>
</feature>
<feature type="transmembrane region" description="Helical" evidence="1">
    <location>
        <begin position="248"/>
        <end position="267"/>
    </location>
</feature>
<evidence type="ECO:0000256" key="1">
    <source>
        <dbReference type="SAM" id="Phobius"/>
    </source>
</evidence>
<feature type="transmembrane region" description="Helical" evidence="1">
    <location>
        <begin position="111"/>
        <end position="132"/>
    </location>
</feature>
<comment type="caution">
    <text evidence="2">The sequence shown here is derived from an EMBL/GenBank/DDBJ whole genome shotgun (WGS) entry which is preliminary data.</text>
</comment>
<dbReference type="InterPro" id="IPR003744">
    <property type="entry name" value="YhhQ"/>
</dbReference>
<dbReference type="Pfam" id="PF02592">
    <property type="entry name" value="Vut_1"/>
    <property type="match status" value="1"/>
</dbReference>
<keyword evidence="1" id="KW-1133">Transmembrane helix</keyword>
<feature type="transmembrane region" description="Helical" evidence="1">
    <location>
        <begin position="219"/>
        <end position="242"/>
    </location>
</feature>